<evidence type="ECO:0000313" key="2">
    <source>
        <dbReference type="EMBL" id="MDQ0463927.1"/>
    </source>
</evidence>
<sequence>MTSKKTLILAAMAAAALIAPAAQAASAADGKTLMERVSYADLDLSKAGDARVLLHRIRQTGETAIEAIERFDECYNGATASAVAAVGAPSLTEALRNEKRNPLGVSVQASR</sequence>
<protein>
    <submittedName>
        <fullName evidence="2">UrcA family protein</fullName>
    </submittedName>
</protein>
<feature type="signal peptide" evidence="1">
    <location>
        <begin position="1"/>
        <end position="24"/>
    </location>
</feature>
<accession>A0ABU0IPJ8</accession>
<evidence type="ECO:0000256" key="1">
    <source>
        <dbReference type="SAM" id="SignalP"/>
    </source>
</evidence>
<dbReference type="EMBL" id="JAUSVS010000002">
    <property type="protein sequence ID" value="MDQ0463927.1"/>
    <property type="molecule type" value="Genomic_DNA"/>
</dbReference>
<keyword evidence="3" id="KW-1185">Reference proteome</keyword>
<feature type="chain" id="PRO_5047100137" evidence="1">
    <location>
        <begin position="25"/>
        <end position="111"/>
    </location>
</feature>
<proteinExistence type="predicted"/>
<dbReference type="NCBIfam" id="TIGR04433">
    <property type="entry name" value="UrcA_uranyl"/>
    <property type="match status" value="1"/>
</dbReference>
<comment type="caution">
    <text evidence="2">The sequence shown here is derived from an EMBL/GenBank/DDBJ whole genome shotgun (WGS) entry which is preliminary data.</text>
</comment>
<dbReference type="InterPro" id="IPR030972">
    <property type="entry name" value="UrcA_uranyl"/>
</dbReference>
<dbReference type="RefSeq" id="WP_307348204.1">
    <property type="nucleotide sequence ID" value="NZ_JAUSVS010000002.1"/>
</dbReference>
<evidence type="ECO:0000313" key="3">
    <source>
        <dbReference type="Proteomes" id="UP001228905"/>
    </source>
</evidence>
<organism evidence="2 3">
    <name type="scientific">Caulobacter ginsengisoli</name>
    <dbReference type="NCBI Taxonomy" id="400775"/>
    <lineage>
        <taxon>Bacteria</taxon>
        <taxon>Pseudomonadati</taxon>
        <taxon>Pseudomonadota</taxon>
        <taxon>Alphaproteobacteria</taxon>
        <taxon>Caulobacterales</taxon>
        <taxon>Caulobacteraceae</taxon>
        <taxon>Caulobacter</taxon>
    </lineage>
</organism>
<keyword evidence="1" id="KW-0732">Signal</keyword>
<name>A0ABU0IPJ8_9CAUL</name>
<dbReference type="Proteomes" id="UP001228905">
    <property type="component" value="Unassembled WGS sequence"/>
</dbReference>
<reference evidence="2 3" key="1">
    <citation type="submission" date="2023-07" db="EMBL/GenBank/DDBJ databases">
        <title>Genomic Encyclopedia of Type Strains, Phase IV (KMG-IV): sequencing the most valuable type-strain genomes for metagenomic binning, comparative biology and taxonomic classification.</title>
        <authorList>
            <person name="Goeker M."/>
        </authorList>
    </citation>
    <scope>NUCLEOTIDE SEQUENCE [LARGE SCALE GENOMIC DNA]</scope>
    <source>
        <strain evidence="2 3">DSM 18695</strain>
    </source>
</reference>
<gene>
    <name evidence="2" type="ORF">QO010_001698</name>
</gene>